<keyword evidence="2" id="KW-1185">Reference proteome</keyword>
<proteinExistence type="predicted"/>
<dbReference type="EMBL" id="JAPDGR010003578">
    <property type="protein sequence ID" value="KAJ2970733.1"/>
    <property type="molecule type" value="Genomic_DNA"/>
</dbReference>
<sequence length="137" mass="14959">MFQVHDYKGVSFLRQAPQVKAASTETIRVFATAYPELLRRSSSSTCSRCMGLHVRLHEAVRRARTIVRVPVALHITALISTSLFYLFAKKFHPMANGANLAKEGFGGSKVPLAQLLPSEYGGKGADLKTQGTEPAVE</sequence>
<comment type="caution">
    <text evidence="1">The sequence shown here is derived from an EMBL/GenBank/DDBJ whole genome shotgun (WGS) entry which is preliminary data.</text>
</comment>
<name>A0ACC1MW37_9PEZI</name>
<organism evidence="1 2">
    <name type="scientific">Xylaria curta</name>
    <dbReference type="NCBI Taxonomy" id="42375"/>
    <lineage>
        <taxon>Eukaryota</taxon>
        <taxon>Fungi</taxon>
        <taxon>Dikarya</taxon>
        <taxon>Ascomycota</taxon>
        <taxon>Pezizomycotina</taxon>
        <taxon>Sordariomycetes</taxon>
        <taxon>Xylariomycetidae</taxon>
        <taxon>Xylariales</taxon>
        <taxon>Xylariaceae</taxon>
        <taxon>Xylaria</taxon>
    </lineage>
</organism>
<evidence type="ECO:0000313" key="1">
    <source>
        <dbReference type="EMBL" id="KAJ2970733.1"/>
    </source>
</evidence>
<gene>
    <name evidence="1" type="ORF">NUW58_g9608</name>
</gene>
<evidence type="ECO:0000313" key="2">
    <source>
        <dbReference type="Proteomes" id="UP001143856"/>
    </source>
</evidence>
<dbReference type="Proteomes" id="UP001143856">
    <property type="component" value="Unassembled WGS sequence"/>
</dbReference>
<accession>A0ACC1MW37</accession>
<reference evidence="1" key="1">
    <citation type="submission" date="2022-10" db="EMBL/GenBank/DDBJ databases">
        <title>Genome Sequence of Xylaria curta.</title>
        <authorList>
            <person name="Buettner E."/>
        </authorList>
    </citation>
    <scope>NUCLEOTIDE SEQUENCE</scope>
    <source>
        <strain evidence="1">Babe10</strain>
    </source>
</reference>
<protein>
    <submittedName>
        <fullName evidence="1">Uncharacterized protein</fullName>
    </submittedName>
</protein>